<evidence type="ECO:0000313" key="2">
    <source>
        <dbReference type="Proteomes" id="UP000764045"/>
    </source>
</evidence>
<evidence type="ECO:0000313" key="1">
    <source>
        <dbReference type="EMBL" id="MBM6663036.1"/>
    </source>
</evidence>
<sequence length="244" mass="25443">MRVSGNGNVTLQSTDVVGSLRVSGGIDGMVIGDGAEPAIGNDSETAHDKLSALTAVPFYKSVPAGQAKSLPLGSFEAQSLSKLHYALSAEQLGAVYPDLVYVREDGTKGINYMEMIPLLVQAIGELSAKVEALEAVSGRQQRSMAKAVAGIDSGEALPGPGLGQNSPNPFASTTEIGLTIPDDAHDATLCIYDMTGKQLRQLPVSGRGKTSVVLTGEGLASGMYLYSLIIDGKLIDTKRMVFAK</sequence>
<reference evidence="1 2" key="1">
    <citation type="journal article" date="2021" name="Sci. Rep.">
        <title>The distribution of antibiotic resistance genes in chicken gut microbiota commensals.</title>
        <authorList>
            <person name="Juricova H."/>
            <person name="Matiasovicova J."/>
            <person name="Kubasova T."/>
            <person name="Cejkova D."/>
            <person name="Rychlik I."/>
        </authorList>
    </citation>
    <scope>NUCLEOTIDE SEQUENCE [LARGE SCALE GENOMIC DNA]</scope>
    <source>
        <strain evidence="1 2">An819</strain>
    </source>
</reference>
<dbReference type="AlphaFoldDB" id="A0A938WQD5"/>
<protein>
    <submittedName>
        <fullName evidence="1">T9SS type A sorting domain-containing protein</fullName>
    </submittedName>
</protein>
<accession>A0A938WQD5</accession>
<proteinExistence type="predicted"/>
<comment type="caution">
    <text evidence="1">The sequence shown here is derived from an EMBL/GenBank/DDBJ whole genome shotgun (WGS) entry which is preliminary data.</text>
</comment>
<gene>
    <name evidence="1" type="ORF">H6B30_15010</name>
</gene>
<dbReference type="Proteomes" id="UP000764045">
    <property type="component" value="Unassembled WGS sequence"/>
</dbReference>
<name>A0A938WQD5_9BACT</name>
<dbReference type="InterPro" id="IPR026444">
    <property type="entry name" value="Secre_tail"/>
</dbReference>
<dbReference type="EMBL" id="JACJJL010000040">
    <property type="protein sequence ID" value="MBM6663036.1"/>
    <property type="molecule type" value="Genomic_DNA"/>
</dbReference>
<organism evidence="1 2">
    <name type="scientific">Marseilla massiliensis</name>
    <dbReference type="NCBI Taxonomy" id="1841864"/>
    <lineage>
        <taxon>Bacteria</taxon>
        <taxon>Pseudomonadati</taxon>
        <taxon>Bacteroidota</taxon>
        <taxon>Bacteroidia</taxon>
        <taxon>Bacteroidales</taxon>
        <taxon>Prevotellaceae</taxon>
        <taxon>Marseilla</taxon>
    </lineage>
</organism>
<keyword evidence="2" id="KW-1185">Reference proteome</keyword>
<dbReference type="NCBIfam" id="TIGR04183">
    <property type="entry name" value="Por_Secre_tail"/>
    <property type="match status" value="1"/>
</dbReference>